<protein>
    <submittedName>
        <fullName evidence="2">Uncharacterized protein</fullName>
    </submittedName>
</protein>
<dbReference type="Proteomes" id="UP001218188">
    <property type="component" value="Unassembled WGS sequence"/>
</dbReference>
<gene>
    <name evidence="2" type="ORF">C8F04DRAFT_1268018</name>
</gene>
<evidence type="ECO:0000256" key="1">
    <source>
        <dbReference type="SAM" id="MobiDB-lite"/>
    </source>
</evidence>
<name>A0AAD6WTF2_9AGAR</name>
<evidence type="ECO:0000313" key="3">
    <source>
        <dbReference type="Proteomes" id="UP001218188"/>
    </source>
</evidence>
<keyword evidence="3" id="KW-1185">Reference proteome</keyword>
<feature type="region of interest" description="Disordered" evidence="1">
    <location>
        <begin position="116"/>
        <end position="155"/>
    </location>
</feature>
<accession>A0AAD6WTF2</accession>
<proteinExistence type="predicted"/>
<organism evidence="2 3">
    <name type="scientific">Mycena alexandri</name>
    <dbReference type="NCBI Taxonomy" id="1745969"/>
    <lineage>
        <taxon>Eukaryota</taxon>
        <taxon>Fungi</taxon>
        <taxon>Dikarya</taxon>
        <taxon>Basidiomycota</taxon>
        <taxon>Agaricomycotina</taxon>
        <taxon>Agaricomycetes</taxon>
        <taxon>Agaricomycetidae</taxon>
        <taxon>Agaricales</taxon>
        <taxon>Marasmiineae</taxon>
        <taxon>Mycenaceae</taxon>
        <taxon>Mycena</taxon>
    </lineage>
</organism>
<sequence length="265" mass="28086">MSSSFPSPIPPYPRPLLDALRRPPASAILTSHEDLNVVLAMSWTPPSRAATQSGTVPGISLDSPTTCSSLCAARVGGFRRGTRISGACCPLLTPLSPSSFSFDHLGASVGIKPIQADPSMPSSPGPALFSLPPTARSNAHHPNPAQPQHPSASHPAVMPALTRTASRHADTNQSLPHDASCSLFGDAIEFRKYFDIPAALVFAFSSLPSVRCYCSRARSVARHSTRSPPVRLDICSARSRASGGFPFATYPIQTTFRGYSSDYQG</sequence>
<reference evidence="2" key="1">
    <citation type="submission" date="2023-03" db="EMBL/GenBank/DDBJ databases">
        <title>Massive genome expansion in bonnet fungi (Mycena s.s.) driven by repeated elements and novel gene families across ecological guilds.</title>
        <authorList>
            <consortium name="Lawrence Berkeley National Laboratory"/>
            <person name="Harder C.B."/>
            <person name="Miyauchi S."/>
            <person name="Viragh M."/>
            <person name="Kuo A."/>
            <person name="Thoen E."/>
            <person name="Andreopoulos B."/>
            <person name="Lu D."/>
            <person name="Skrede I."/>
            <person name="Drula E."/>
            <person name="Henrissat B."/>
            <person name="Morin E."/>
            <person name="Kohler A."/>
            <person name="Barry K."/>
            <person name="LaButti K."/>
            <person name="Morin E."/>
            <person name="Salamov A."/>
            <person name="Lipzen A."/>
            <person name="Mereny Z."/>
            <person name="Hegedus B."/>
            <person name="Baldrian P."/>
            <person name="Stursova M."/>
            <person name="Weitz H."/>
            <person name="Taylor A."/>
            <person name="Grigoriev I.V."/>
            <person name="Nagy L.G."/>
            <person name="Martin F."/>
            <person name="Kauserud H."/>
        </authorList>
    </citation>
    <scope>NUCLEOTIDE SEQUENCE</scope>
    <source>
        <strain evidence="2">CBHHK200</strain>
    </source>
</reference>
<dbReference type="AlphaFoldDB" id="A0AAD6WTF2"/>
<dbReference type="EMBL" id="JARJCM010000137">
    <property type="protein sequence ID" value="KAJ7026498.1"/>
    <property type="molecule type" value="Genomic_DNA"/>
</dbReference>
<feature type="compositionally biased region" description="Low complexity" evidence="1">
    <location>
        <begin position="140"/>
        <end position="153"/>
    </location>
</feature>
<evidence type="ECO:0000313" key="2">
    <source>
        <dbReference type="EMBL" id="KAJ7026498.1"/>
    </source>
</evidence>
<comment type="caution">
    <text evidence="2">The sequence shown here is derived from an EMBL/GenBank/DDBJ whole genome shotgun (WGS) entry which is preliminary data.</text>
</comment>